<dbReference type="EMBL" id="LT608166">
    <property type="protein sequence ID" value="SCN62678.1"/>
    <property type="molecule type" value="Genomic_DNA"/>
</dbReference>
<organism evidence="1 6">
    <name type="scientific">Plasmodium chabaudi chabaudi</name>
    <dbReference type="NCBI Taxonomy" id="31271"/>
    <lineage>
        <taxon>Eukaryota</taxon>
        <taxon>Sar</taxon>
        <taxon>Alveolata</taxon>
        <taxon>Apicomplexa</taxon>
        <taxon>Aconoidasida</taxon>
        <taxon>Haemosporida</taxon>
        <taxon>Plasmodiidae</taxon>
        <taxon>Plasmodium</taxon>
        <taxon>Plasmodium (Vinckeia)</taxon>
    </lineage>
</organism>
<keyword evidence="4" id="KW-1185">Reference proteome</keyword>
<evidence type="ECO:0000313" key="2">
    <source>
        <dbReference type="EMBL" id="SCN62678.1"/>
    </source>
</evidence>
<dbReference type="Proteomes" id="UP000071118">
    <property type="component" value="Chromosome 14"/>
</dbReference>
<sequence length="258" mass="30265">MQILKLYNSFDRKMDDKMGRDLTVPFMEYRELAKELNPRKDWLKRILTNNNWSDLKLFIKAGDLKKKIGDSCTNCQRGVKSIYYLSTDKIFCDICEEIYCSYCTKDIDVMKDNQSKYIKLKLCRDCFIYINELKCIIHPNLTIDKHAIELVNNFNEISNRYTITCSNISQLNGLILLCQNNMEFLDNFKPEIDQLRGVIQNDLKFLTVMKKSKTGVNNNFILNKMEKNLSQYLKIIKNKITPVAFDALNSTQELLSKK</sequence>
<dbReference type="AlphaFoldDB" id="A0A077TV46"/>
<gene>
    <name evidence="1" type="ORF">PCHAJ_000427600</name>
    <name evidence="3" type="ORF">PCHAS_1410700</name>
    <name evidence="2" type="ORF">PCHCB_000431800</name>
</gene>
<protein>
    <submittedName>
        <fullName evidence="1">Zinc finger protein, putative</fullName>
    </submittedName>
</protein>
<dbReference type="Proteomes" id="UP000507163">
    <property type="component" value="Chromosome 14"/>
</dbReference>
<evidence type="ECO:0000313" key="6">
    <source>
        <dbReference type="Proteomes" id="UP000507163"/>
    </source>
</evidence>
<proteinExistence type="predicted"/>
<dbReference type="EMBL" id="LK022891">
    <property type="protein sequence ID" value="VTZ70783.1"/>
    <property type="molecule type" value="Genomic_DNA"/>
</dbReference>
<evidence type="ECO:0000313" key="3">
    <source>
        <dbReference type="EMBL" id="VTZ70783.1"/>
    </source>
</evidence>
<reference evidence="3 4" key="1">
    <citation type="journal article" date="2014" name="BMC Biol.">
        <title>A comprehensive evaluation of rodent malaria parasite genomes and gene expression.</title>
        <authorList>
            <person name="Otto T.D."/>
            <person name="Bohme U."/>
            <person name="Jackson A.P."/>
            <person name="Hunt M."/>
            <person name="Franke-Fayard B."/>
            <person name="Hoeijmakers W.A."/>
            <person name="Religa A.A."/>
            <person name="Robertson L."/>
            <person name="Sanders M."/>
            <person name="Ogun S.A."/>
            <person name="Cunningham D."/>
            <person name="Erhart A."/>
            <person name="Billker O."/>
            <person name="Khan S.M."/>
            <person name="Stunnenberg H.G."/>
            <person name="Langhorne J."/>
            <person name="Holder A.A."/>
            <person name="Waters A.P."/>
            <person name="Newbold C.I."/>
            <person name="Pain A."/>
            <person name="Berriman M."/>
            <person name="Janse C.J."/>
        </authorList>
    </citation>
    <scope>NUCLEOTIDE SEQUENCE [LARGE SCALE GENOMIC DNA]</scope>
    <source>
        <strain evidence="3 4">AS</strain>
    </source>
</reference>
<dbReference type="EMBL" id="LT608180">
    <property type="protein sequence ID" value="SCM25924.1"/>
    <property type="molecule type" value="Genomic_DNA"/>
</dbReference>
<reference evidence="5 6" key="3">
    <citation type="submission" date="2016-08" db="EMBL/GenBank/DDBJ databases">
        <authorList>
            <consortium name="Pathogen Informatics"/>
        </authorList>
    </citation>
    <scope>NUCLEOTIDE SEQUENCE [LARGE SCALE GENOMIC DNA]</scope>
    <source>
        <strain evidence="1 6">AJ</strain>
        <strain evidence="3">AS</strain>
        <strain evidence="2 5">CB</strain>
    </source>
</reference>
<dbReference type="RefSeq" id="XP_742686.2">
    <property type="nucleotide sequence ID" value="XM_737593.2"/>
</dbReference>
<dbReference type="InterPro" id="IPR011011">
    <property type="entry name" value="Znf_FYVE_PHD"/>
</dbReference>
<evidence type="ECO:0000313" key="5">
    <source>
        <dbReference type="Proteomes" id="UP000195489"/>
    </source>
</evidence>
<dbReference type="VEuPathDB" id="PlasmoDB:PCHAS_1410700"/>
<evidence type="ECO:0000313" key="4">
    <source>
        <dbReference type="Proteomes" id="UP000071118"/>
    </source>
</evidence>
<dbReference type="KEGG" id="pcb:PCHAS_1410700"/>
<dbReference type="Proteomes" id="UP000195489">
    <property type="component" value="Chromosome 14"/>
</dbReference>
<dbReference type="SUPFAM" id="SSF57903">
    <property type="entry name" value="FYVE/PHD zinc finger"/>
    <property type="match status" value="1"/>
</dbReference>
<reference evidence="3" key="2">
    <citation type="submission" date="2014-05" db="EMBL/GenBank/DDBJ databases">
        <authorList>
            <person name="Aslett M.A."/>
            <person name="De Silva N."/>
        </authorList>
    </citation>
    <scope>NUCLEOTIDE SEQUENCE</scope>
    <source>
        <strain evidence="3">AS</strain>
    </source>
</reference>
<evidence type="ECO:0000313" key="1">
    <source>
        <dbReference type="EMBL" id="SCM25924.1"/>
    </source>
</evidence>
<dbReference type="OrthoDB" id="368623at2759"/>
<accession>A0A077TV46</accession>
<dbReference type="GeneID" id="3495779"/>
<name>A0A077TV46_PLACU</name>